<evidence type="ECO:0000313" key="3">
    <source>
        <dbReference type="EMBL" id="CAL2102693.1"/>
    </source>
</evidence>
<evidence type="ECO:0000313" key="4">
    <source>
        <dbReference type="Proteomes" id="UP001497527"/>
    </source>
</evidence>
<evidence type="ECO:0000256" key="1">
    <source>
        <dbReference type="SAM" id="SignalP"/>
    </source>
</evidence>
<dbReference type="InterPro" id="IPR050491">
    <property type="entry name" value="AmpC-like"/>
</dbReference>
<protein>
    <submittedName>
        <fullName evidence="3">D-alanyl-D-alanine carboxypeptidase</fullName>
        <ecNumber evidence="3">3.4.16.4</ecNumber>
    </submittedName>
</protein>
<keyword evidence="4" id="KW-1185">Reference proteome</keyword>
<feature type="chain" id="PRO_5046688087" evidence="1">
    <location>
        <begin position="20"/>
        <end position="347"/>
    </location>
</feature>
<organism evidence="3 4">
    <name type="scientific">Tenacibaculum polynesiense</name>
    <dbReference type="NCBI Taxonomy" id="3137857"/>
    <lineage>
        <taxon>Bacteria</taxon>
        <taxon>Pseudomonadati</taxon>
        <taxon>Bacteroidota</taxon>
        <taxon>Flavobacteriia</taxon>
        <taxon>Flavobacteriales</taxon>
        <taxon>Flavobacteriaceae</taxon>
        <taxon>Tenacibaculum</taxon>
    </lineage>
</organism>
<reference evidence="3 4" key="1">
    <citation type="submission" date="2024-05" db="EMBL/GenBank/DDBJ databases">
        <authorList>
            <person name="Duchaud E."/>
        </authorList>
    </citation>
    <scope>NUCLEOTIDE SEQUENCE [LARGE SCALE GENOMIC DNA]</scope>
    <source>
        <strain evidence="3">Ena-SAMPLE-TAB-13-05-2024-13:56:06:370-140308</strain>
    </source>
</reference>
<sequence>MKKQIIVFMGLLCSFFTYAQQAELDQLLTSFESEQKAMGTVSIFQNGMEVYNKSFGKANLALDKIANENTKYKIGSISKVFTASVILKLVEEKKLKLSTSLSMYFSKVPNANKITIKHLLSHQSGLYNITDEEGFHTWIRKPRNRKEMLGKIIKGGTVFEAGTQTAYSNSNYILLSFIIENIENKPFARVLQDRIFEPLNLKRTTFGKKLKPKKNQAYSYFLKENSWTPIYQETDLKSIKGAGGIASTAKEVNTFFNALFTGKIISNELIEIMTTPVNEWGLGISVLDFQGMTIYGHDGGIDGYQSLAVYLPGLKTSIAFTFNAATIPATQTAIQILQTYLSAGAKK</sequence>
<dbReference type="Proteomes" id="UP001497527">
    <property type="component" value="Unassembled WGS sequence"/>
</dbReference>
<dbReference type="EC" id="3.4.16.4" evidence="3"/>
<keyword evidence="3" id="KW-0378">Hydrolase</keyword>
<comment type="caution">
    <text evidence="3">The sequence shown here is derived from an EMBL/GenBank/DDBJ whole genome shotgun (WGS) entry which is preliminary data.</text>
</comment>
<feature type="signal peptide" evidence="1">
    <location>
        <begin position="1"/>
        <end position="19"/>
    </location>
</feature>
<dbReference type="InterPro" id="IPR012338">
    <property type="entry name" value="Beta-lactam/transpept-like"/>
</dbReference>
<accession>A0ABP1EYB1</accession>
<dbReference type="PANTHER" id="PTHR46825">
    <property type="entry name" value="D-ALANYL-D-ALANINE-CARBOXYPEPTIDASE/ENDOPEPTIDASE AMPH"/>
    <property type="match status" value="1"/>
</dbReference>
<dbReference type="GO" id="GO:0009002">
    <property type="term" value="F:serine-type D-Ala-D-Ala carboxypeptidase activity"/>
    <property type="evidence" value="ECO:0007669"/>
    <property type="project" value="UniProtKB-EC"/>
</dbReference>
<keyword evidence="3" id="KW-0645">Protease</keyword>
<keyword evidence="3" id="KW-0121">Carboxypeptidase</keyword>
<dbReference type="RefSeq" id="WP_348716263.1">
    <property type="nucleotide sequence ID" value="NZ_CAXJIO010000011.1"/>
</dbReference>
<dbReference type="PANTHER" id="PTHR46825:SF7">
    <property type="entry name" value="D-ALANYL-D-ALANINE CARBOXYPEPTIDASE"/>
    <property type="match status" value="1"/>
</dbReference>
<evidence type="ECO:0000259" key="2">
    <source>
        <dbReference type="Pfam" id="PF00144"/>
    </source>
</evidence>
<proteinExistence type="predicted"/>
<keyword evidence="1" id="KW-0732">Signal</keyword>
<dbReference type="SUPFAM" id="SSF56601">
    <property type="entry name" value="beta-lactamase/transpeptidase-like"/>
    <property type="match status" value="1"/>
</dbReference>
<gene>
    <name evidence="3" type="ORF">T190423A01A_20444</name>
</gene>
<feature type="domain" description="Beta-lactamase-related" evidence="2">
    <location>
        <begin position="34"/>
        <end position="326"/>
    </location>
</feature>
<dbReference type="Gene3D" id="3.40.710.10">
    <property type="entry name" value="DD-peptidase/beta-lactamase superfamily"/>
    <property type="match status" value="1"/>
</dbReference>
<dbReference type="EMBL" id="CAXJIO010000011">
    <property type="protein sequence ID" value="CAL2102693.1"/>
    <property type="molecule type" value="Genomic_DNA"/>
</dbReference>
<name>A0ABP1EYB1_9FLAO</name>
<dbReference type="Pfam" id="PF00144">
    <property type="entry name" value="Beta-lactamase"/>
    <property type="match status" value="1"/>
</dbReference>
<dbReference type="InterPro" id="IPR001466">
    <property type="entry name" value="Beta-lactam-related"/>
</dbReference>